<evidence type="ECO:0000313" key="2">
    <source>
        <dbReference type="EMBL" id="CAA9572767.1"/>
    </source>
</evidence>
<dbReference type="AlphaFoldDB" id="A0A6J4V935"/>
<feature type="compositionally biased region" description="Low complexity" evidence="1">
    <location>
        <begin position="7"/>
        <end position="68"/>
    </location>
</feature>
<gene>
    <name evidence="2" type="ORF">AVDCRST_MAG88-2508</name>
</gene>
<proteinExistence type="predicted"/>
<organism evidence="2">
    <name type="scientific">uncultured Thermomicrobiales bacterium</name>
    <dbReference type="NCBI Taxonomy" id="1645740"/>
    <lineage>
        <taxon>Bacteria</taxon>
        <taxon>Pseudomonadati</taxon>
        <taxon>Thermomicrobiota</taxon>
        <taxon>Thermomicrobia</taxon>
        <taxon>Thermomicrobiales</taxon>
        <taxon>environmental samples</taxon>
    </lineage>
</organism>
<sequence>TCWSSWRGTPGRSSPASSSSIRSGTSRSTATPAPSPSTSGGCARRSSPTRSARATSRRSGGSATSSRR</sequence>
<dbReference type="EMBL" id="CADCWM010000624">
    <property type="protein sequence ID" value="CAA9572767.1"/>
    <property type="molecule type" value="Genomic_DNA"/>
</dbReference>
<name>A0A6J4V935_9BACT</name>
<protein>
    <submittedName>
        <fullName evidence="2">Uncharacterized protein</fullName>
    </submittedName>
</protein>
<feature type="non-terminal residue" evidence="2">
    <location>
        <position position="1"/>
    </location>
</feature>
<accession>A0A6J4V935</accession>
<feature type="region of interest" description="Disordered" evidence="1">
    <location>
        <begin position="1"/>
        <end position="68"/>
    </location>
</feature>
<feature type="non-terminal residue" evidence="2">
    <location>
        <position position="68"/>
    </location>
</feature>
<reference evidence="2" key="1">
    <citation type="submission" date="2020-02" db="EMBL/GenBank/DDBJ databases">
        <authorList>
            <person name="Meier V. D."/>
        </authorList>
    </citation>
    <scope>NUCLEOTIDE SEQUENCE</scope>
    <source>
        <strain evidence="2">AVDCRST_MAG88</strain>
    </source>
</reference>
<evidence type="ECO:0000256" key="1">
    <source>
        <dbReference type="SAM" id="MobiDB-lite"/>
    </source>
</evidence>